<dbReference type="PANTHER" id="PTHR42648">
    <property type="entry name" value="TRANSPOSASE, PUTATIVE-RELATED"/>
    <property type="match status" value="1"/>
</dbReference>
<comment type="caution">
    <text evidence="2">The sequence shown here is derived from an EMBL/GenBank/DDBJ whole genome shotgun (WGS) entry which is preliminary data.</text>
</comment>
<dbReference type="Proteomes" id="UP001058974">
    <property type="component" value="Chromosome 5"/>
</dbReference>
<evidence type="ECO:0000259" key="1">
    <source>
        <dbReference type="Pfam" id="PF25597"/>
    </source>
</evidence>
<accession>A0A9D4WMU5</accession>
<dbReference type="GO" id="GO:0003676">
    <property type="term" value="F:nucleic acid binding"/>
    <property type="evidence" value="ECO:0007669"/>
    <property type="project" value="InterPro"/>
</dbReference>
<dbReference type="InterPro" id="IPR012337">
    <property type="entry name" value="RNaseH-like_sf"/>
</dbReference>
<dbReference type="Pfam" id="PF25597">
    <property type="entry name" value="SH3_retrovirus"/>
    <property type="match status" value="1"/>
</dbReference>
<dbReference type="InterPro" id="IPR057670">
    <property type="entry name" value="SH3_retrovirus"/>
</dbReference>
<dbReference type="EMBL" id="JAMSHJ010000005">
    <property type="protein sequence ID" value="KAI5403411.1"/>
    <property type="molecule type" value="Genomic_DNA"/>
</dbReference>
<sequence length="490" mass="55174">MQNPTFVTRKQQDSLLFMWLITTFSDVVLPRYLARIQRIVDVLESIDDSISHCDQIEDVLDGLPEEYNAIASIIQYRPNLCPVIEAESMLLSYEAKLEKAKKNVLAEPISINVAQAASTTPSSSTQVSQDPSTLAQFRVVPNFGESRGGFRGSRGFQRGRGDMFGGKFKIQCQICIKNGHDASVCYHRHTSMMPTMWQSTPPNQWPAPLLRGPPPGFSQKPTQQPQAYLTGAATKDNSEVVLKVVLNKDDLYSLHSLLPSVPIASINNIIRELPAQCSQDPVLACPHTHHQNGYVERQHKHVVETCLTLLARANLPLKFWDHVCLTITYLINRMPTPILDMKSPYFMLYGIVPDYKHLKTFGCACYPYLRPYSSNKFNLHSQECIFLSYSSSDEGFKCLDPSGRIYISKDVVFNEIKFPYPTQNQWSFSNLNDLILIQTNGKDLYLIIGVSGQMHQLINLLIPTDGSDPPHVNFHPTSPLGHLLNPKLIL</sequence>
<evidence type="ECO:0000313" key="3">
    <source>
        <dbReference type="Proteomes" id="UP001058974"/>
    </source>
</evidence>
<evidence type="ECO:0000313" key="2">
    <source>
        <dbReference type="EMBL" id="KAI5403411.1"/>
    </source>
</evidence>
<dbReference type="AlphaFoldDB" id="A0A9D4WMU5"/>
<dbReference type="Gene3D" id="3.30.420.10">
    <property type="entry name" value="Ribonuclease H-like superfamily/Ribonuclease H"/>
    <property type="match status" value="1"/>
</dbReference>
<dbReference type="Gramene" id="Psat05G0083700-T1">
    <property type="protein sequence ID" value="KAI5403411.1"/>
    <property type="gene ID" value="KIW84_050837"/>
</dbReference>
<dbReference type="SUPFAM" id="SSF53098">
    <property type="entry name" value="Ribonuclease H-like"/>
    <property type="match status" value="1"/>
</dbReference>
<dbReference type="PANTHER" id="PTHR42648:SF26">
    <property type="entry name" value="INTEGRASE CATALYTIC DOMAIN-CONTAINING PROTEIN"/>
    <property type="match status" value="1"/>
</dbReference>
<proteinExistence type="predicted"/>
<dbReference type="InterPro" id="IPR039537">
    <property type="entry name" value="Retrotran_Ty1/copia-like"/>
</dbReference>
<name>A0A9D4WMU5_PEA</name>
<keyword evidence="3" id="KW-1185">Reference proteome</keyword>
<gene>
    <name evidence="2" type="ORF">KIW84_050837</name>
</gene>
<organism evidence="2 3">
    <name type="scientific">Pisum sativum</name>
    <name type="common">Garden pea</name>
    <name type="synonym">Lathyrus oleraceus</name>
    <dbReference type="NCBI Taxonomy" id="3888"/>
    <lineage>
        <taxon>Eukaryota</taxon>
        <taxon>Viridiplantae</taxon>
        <taxon>Streptophyta</taxon>
        <taxon>Embryophyta</taxon>
        <taxon>Tracheophyta</taxon>
        <taxon>Spermatophyta</taxon>
        <taxon>Magnoliopsida</taxon>
        <taxon>eudicotyledons</taxon>
        <taxon>Gunneridae</taxon>
        <taxon>Pentapetalae</taxon>
        <taxon>rosids</taxon>
        <taxon>fabids</taxon>
        <taxon>Fabales</taxon>
        <taxon>Fabaceae</taxon>
        <taxon>Papilionoideae</taxon>
        <taxon>50 kb inversion clade</taxon>
        <taxon>NPAAA clade</taxon>
        <taxon>Hologalegina</taxon>
        <taxon>IRL clade</taxon>
        <taxon>Fabeae</taxon>
        <taxon>Lathyrus</taxon>
    </lineage>
</organism>
<feature type="domain" description="Retroviral polymerase SH3-like" evidence="1">
    <location>
        <begin position="363"/>
        <end position="423"/>
    </location>
</feature>
<reference evidence="2 3" key="1">
    <citation type="journal article" date="2022" name="Nat. Genet.">
        <title>Improved pea reference genome and pan-genome highlight genomic features and evolutionary characteristics.</title>
        <authorList>
            <person name="Yang T."/>
            <person name="Liu R."/>
            <person name="Luo Y."/>
            <person name="Hu S."/>
            <person name="Wang D."/>
            <person name="Wang C."/>
            <person name="Pandey M.K."/>
            <person name="Ge S."/>
            <person name="Xu Q."/>
            <person name="Li N."/>
            <person name="Li G."/>
            <person name="Huang Y."/>
            <person name="Saxena R.K."/>
            <person name="Ji Y."/>
            <person name="Li M."/>
            <person name="Yan X."/>
            <person name="He Y."/>
            <person name="Liu Y."/>
            <person name="Wang X."/>
            <person name="Xiang C."/>
            <person name="Varshney R.K."/>
            <person name="Ding H."/>
            <person name="Gao S."/>
            <person name="Zong X."/>
        </authorList>
    </citation>
    <scope>NUCLEOTIDE SEQUENCE [LARGE SCALE GENOMIC DNA]</scope>
    <source>
        <strain evidence="2 3">cv. Zhongwan 6</strain>
    </source>
</reference>
<dbReference type="InterPro" id="IPR036397">
    <property type="entry name" value="RNaseH_sf"/>
</dbReference>
<protein>
    <recommendedName>
        <fullName evidence="1">Retroviral polymerase SH3-like domain-containing protein</fullName>
    </recommendedName>
</protein>